<evidence type="ECO:0000313" key="1">
    <source>
        <dbReference type="EMBL" id="KAJ8000731.1"/>
    </source>
</evidence>
<gene>
    <name evidence="1" type="ORF">DPEC_G00183390</name>
</gene>
<dbReference type="EMBL" id="CM055742">
    <property type="protein sequence ID" value="KAJ8000731.1"/>
    <property type="molecule type" value="Genomic_DNA"/>
</dbReference>
<dbReference type="Proteomes" id="UP001157502">
    <property type="component" value="Chromosome 15"/>
</dbReference>
<keyword evidence="2" id="KW-1185">Reference proteome</keyword>
<protein>
    <submittedName>
        <fullName evidence="1">Uncharacterized protein</fullName>
    </submittedName>
</protein>
<reference evidence="1" key="1">
    <citation type="submission" date="2021-05" db="EMBL/GenBank/DDBJ databases">
        <authorList>
            <person name="Pan Q."/>
            <person name="Jouanno E."/>
            <person name="Zahm M."/>
            <person name="Klopp C."/>
            <person name="Cabau C."/>
            <person name="Louis A."/>
            <person name="Berthelot C."/>
            <person name="Parey E."/>
            <person name="Roest Crollius H."/>
            <person name="Montfort J."/>
            <person name="Robinson-Rechavi M."/>
            <person name="Bouchez O."/>
            <person name="Lampietro C."/>
            <person name="Lopez Roques C."/>
            <person name="Donnadieu C."/>
            <person name="Postlethwait J."/>
            <person name="Bobe J."/>
            <person name="Dillon D."/>
            <person name="Chandos A."/>
            <person name="von Hippel F."/>
            <person name="Guiguen Y."/>
        </authorList>
    </citation>
    <scope>NUCLEOTIDE SEQUENCE</scope>
    <source>
        <strain evidence="1">YG-Jan2019</strain>
    </source>
</reference>
<proteinExistence type="predicted"/>
<accession>A0ACC2GAV7</accession>
<name>A0ACC2GAV7_DALPE</name>
<organism evidence="1 2">
    <name type="scientific">Dallia pectoralis</name>
    <name type="common">Alaska blackfish</name>
    <dbReference type="NCBI Taxonomy" id="75939"/>
    <lineage>
        <taxon>Eukaryota</taxon>
        <taxon>Metazoa</taxon>
        <taxon>Chordata</taxon>
        <taxon>Craniata</taxon>
        <taxon>Vertebrata</taxon>
        <taxon>Euteleostomi</taxon>
        <taxon>Actinopterygii</taxon>
        <taxon>Neopterygii</taxon>
        <taxon>Teleostei</taxon>
        <taxon>Protacanthopterygii</taxon>
        <taxon>Esociformes</taxon>
        <taxon>Umbridae</taxon>
        <taxon>Dallia</taxon>
    </lineage>
</organism>
<sequence length="101" mass="10554">MATLGATLESHCDADTGTTSGHFEIPPRSVGDYLEMTGTGNLTVRNLGRVHLCGGDTSKIWPYCRSGASSQGTGGPTLPREAGPFIGLLSWKAALLPPLRV</sequence>
<comment type="caution">
    <text evidence="1">The sequence shown here is derived from an EMBL/GenBank/DDBJ whole genome shotgun (WGS) entry which is preliminary data.</text>
</comment>
<evidence type="ECO:0000313" key="2">
    <source>
        <dbReference type="Proteomes" id="UP001157502"/>
    </source>
</evidence>